<evidence type="ECO:0000313" key="2">
    <source>
        <dbReference type="EMBL" id="MFC3660152.1"/>
    </source>
</evidence>
<comment type="caution">
    <text evidence="2">The sequence shown here is derived from an EMBL/GenBank/DDBJ whole genome shotgun (WGS) entry which is preliminary data.</text>
</comment>
<dbReference type="InterPro" id="IPR036249">
    <property type="entry name" value="Thioredoxin-like_sf"/>
</dbReference>
<dbReference type="SUPFAM" id="SSF52833">
    <property type="entry name" value="Thioredoxin-like"/>
    <property type="match status" value="1"/>
</dbReference>
<name>A0ABV7UT19_9GAMM</name>
<dbReference type="EMBL" id="JBHRYF010000008">
    <property type="protein sequence ID" value="MFC3660152.1"/>
    <property type="molecule type" value="Genomic_DNA"/>
</dbReference>
<feature type="domain" description="DSBA-like thioredoxin" evidence="1">
    <location>
        <begin position="11"/>
        <end position="213"/>
    </location>
</feature>
<dbReference type="RefSeq" id="WP_386709094.1">
    <property type="nucleotide sequence ID" value="NZ_JBHRYF010000008.1"/>
</dbReference>
<evidence type="ECO:0000259" key="1">
    <source>
        <dbReference type="Pfam" id="PF01323"/>
    </source>
</evidence>
<dbReference type="CDD" id="cd03024">
    <property type="entry name" value="DsbA_FrnE"/>
    <property type="match status" value="1"/>
</dbReference>
<organism evidence="2 3">
    <name type="scientific">Luteimonas notoginsengisoli</name>
    <dbReference type="NCBI Taxonomy" id="1578200"/>
    <lineage>
        <taxon>Bacteria</taxon>
        <taxon>Pseudomonadati</taxon>
        <taxon>Pseudomonadota</taxon>
        <taxon>Gammaproteobacteria</taxon>
        <taxon>Lysobacterales</taxon>
        <taxon>Lysobacteraceae</taxon>
        <taxon>Luteimonas</taxon>
    </lineage>
</organism>
<dbReference type="PANTHER" id="PTHR13887:SF41">
    <property type="entry name" value="THIOREDOXIN SUPERFAMILY PROTEIN"/>
    <property type="match status" value="1"/>
</dbReference>
<keyword evidence="3" id="KW-1185">Reference proteome</keyword>
<sequence length="220" mass="24088">MADAATPPIRIDFVSDVSCPWCAIGLQALEQAIARVGDVPVELHFQPFELNPDMPAEGEDAIGHLTAKYGMSEAQARQNGEAIRARGAELGFRFDMDRRRHVWNTFDAHRLLHWAGLEGQAQQRALKHALLVAYFGDGENVSDHDTLARLAESSGLDGARARAILASDKYADAVRERERHYTDSGISAVPSVILNNRHLVQGGQPVDVFERALRQVAAGA</sequence>
<dbReference type="Gene3D" id="3.40.30.10">
    <property type="entry name" value="Glutaredoxin"/>
    <property type="match status" value="1"/>
</dbReference>
<protein>
    <submittedName>
        <fullName evidence="2">DsbA family oxidoreductase</fullName>
    </submittedName>
</protein>
<dbReference type="Pfam" id="PF01323">
    <property type="entry name" value="DSBA"/>
    <property type="match status" value="1"/>
</dbReference>
<gene>
    <name evidence="2" type="ORF">ACFOM9_08755</name>
</gene>
<proteinExistence type="predicted"/>
<dbReference type="PANTHER" id="PTHR13887">
    <property type="entry name" value="GLUTATHIONE S-TRANSFERASE KAPPA"/>
    <property type="match status" value="1"/>
</dbReference>
<dbReference type="Proteomes" id="UP001595724">
    <property type="component" value="Unassembled WGS sequence"/>
</dbReference>
<dbReference type="InterPro" id="IPR001853">
    <property type="entry name" value="DSBA-like_thioredoxin_dom"/>
</dbReference>
<reference evidence="3" key="1">
    <citation type="journal article" date="2019" name="Int. J. Syst. Evol. Microbiol.">
        <title>The Global Catalogue of Microorganisms (GCM) 10K type strain sequencing project: providing services to taxonomists for standard genome sequencing and annotation.</title>
        <authorList>
            <consortium name="The Broad Institute Genomics Platform"/>
            <consortium name="The Broad Institute Genome Sequencing Center for Infectious Disease"/>
            <person name="Wu L."/>
            <person name="Ma J."/>
        </authorList>
    </citation>
    <scope>NUCLEOTIDE SEQUENCE [LARGE SCALE GENOMIC DNA]</scope>
    <source>
        <strain evidence="3">KCTC 42211</strain>
    </source>
</reference>
<evidence type="ECO:0000313" key="3">
    <source>
        <dbReference type="Proteomes" id="UP001595724"/>
    </source>
</evidence>
<accession>A0ABV7UT19</accession>